<sequence length="277" mass="31365">MRRIILVEAPDAVGLVYKTTGVFFDLALNIVSTDEFVEPKEKRFFMRAEVVGEADNQTLTDLLKQRLPEEAVVRVETKRPKNIVIMATKESHCLGDLLIRHYAGELNANILGVIANHETLRPLVEKFEIPFTCVPHEGLSRLDHEALVRKEIDPYEPEYIVLAKYMRVLSPEFVAAYPRRLVNIHHSFLPAFIGANPYRQAWQRGVKVIGATSHLVTDDLDAGPIIAQQVLPVTHSHSARDMAMAGRDVEKITLATALKLVFEDRVMVHKNRTIIFE</sequence>
<dbReference type="RefSeq" id="WP_207862361.1">
    <property type="nucleotide sequence ID" value="NZ_JAFREP010000035.1"/>
</dbReference>
<dbReference type="InterPro" id="IPR045865">
    <property type="entry name" value="ACT-like_dom_sf"/>
</dbReference>
<evidence type="ECO:0000256" key="3">
    <source>
        <dbReference type="HAMAP-Rule" id="MF_01927"/>
    </source>
</evidence>
<proteinExistence type="inferred from homology"/>
<dbReference type="GO" id="GO:0008864">
    <property type="term" value="F:formyltetrahydrofolate deformylase activity"/>
    <property type="evidence" value="ECO:0007669"/>
    <property type="project" value="UniProtKB-UniRule"/>
</dbReference>
<evidence type="ECO:0000256" key="4">
    <source>
        <dbReference type="NCBIfam" id="TIGR00655"/>
    </source>
</evidence>
<dbReference type="PANTHER" id="PTHR42706:SF1">
    <property type="entry name" value="FORMYLTETRAHYDROFOLATE DEFORMYLASE 2, MITOCHONDRIAL"/>
    <property type="match status" value="1"/>
</dbReference>
<dbReference type="SUPFAM" id="SSF55021">
    <property type="entry name" value="ACT-like"/>
    <property type="match status" value="1"/>
</dbReference>
<keyword evidence="7" id="KW-1185">Reference proteome</keyword>
<comment type="caution">
    <text evidence="6">The sequence shown here is derived from an EMBL/GenBank/DDBJ whole genome shotgun (WGS) entry which is preliminary data.</text>
</comment>
<feature type="active site" evidence="3">
    <location>
        <position position="221"/>
    </location>
</feature>
<evidence type="ECO:0000313" key="6">
    <source>
        <dbReference type="EMBL" id="MBO1322388.1"/>
    </source>
</evidence>
<dbReference type="PIRSF" id="PIRSF036480">
    <property type="entry name" value="FormyFH4_hydr"/>
    <property type="match status" value="1"/>
</dbReference>
<dbReference type="InterPro" id="IPR002912">
    <property type="entry name" value="ACT_dom"/>
</dbReference>
<dbReference type="PANTHER" id="PTHR42706">
    <property type="entry name" value="FORMYLTETRAHYDROFOLATE DEFORMYLASE"/>
    <property type="match status" value="1"/>
</dbReference>
<comment type="function">
    <text evidence="3">Catalyzes the hydrolysis of 10-formyltetrahydrofolate (formyl-FH4) to formate and tetrahydrofolate (FH4).</text>
</comment>
<comment type="pathway">
    <text evidence="3">Purine metabolism; IMP biosynthesis via de novo pathway; formate from 10-formyl-5,6,7,8-tetrahydrofolate: step 1/1.</text>
</comment>
<dbReference type="GO" id="GO:0006730">
    <property type="term" value="P:one-carbon metabolic process"/>
    <property type="evidence" value="ECO:0007669"/>
    <property type="project" value="UniProtKB-KW"/>
</dbReference>
<dbReference type="EMBL" id="JAFREP010000035">
    <property type="protein sequence ID" value="MBO1322388.1"/>
    <property type="molecule type" value="Genomic_DNA"/>
</dbReference>
<dbReference type="NCBIfam" id="TIGR00655">
    <property type="entry name" value="PurU"/>
    <property type="match status" value="1"/>
</dbReference>
<dbReference type="PROSITE" id="PS51671">
    <property type="entry name" value="ACT"/>
    <property type="match status" value="1"/>
</dbReference>
<evidence type="ECO:0000256" key="2">
    <source>
        <dbReference type="ARBA" id="ARBA00022801"/>
    </source>
</evidence>
<organism evidence="6 7">
    <name type="scientific">Acanthopleuribacter pedis</name>
    <dbReference type="NCBI Taxonomy" id="442870"/>
    <lineage>
        <taxon>Bacteria</taxon>
        <taxon>Pseudomonadati</taxon>
        <taxon>Acidobacteriota</taxon>
        <taxon>Holophagae</taxon>
        <taxon>Acanthopleuribacterales</taxon>
        <taxon>Acanthopleuribacteraceae</taxon>
        <taxon>Acanthopleuribacter</taxon>
    </lineage>
</organism>
<dbReference type="Gene3D" id="3.40.50.170">
    <property type="entry name" value="Formyl transferase, N-terminal domain"/>
    <property type="match status" value="1"/>
</dbReference>
<evidence type="ECO:0000256" key="1">
    <source>
        <dbReference type="ARBA" id="ARBA00022563"/>
    </source>
</evidence>
<comment type="catalytic activity">
    <reaction evidence="3">
        <text>(6R)-10-formyltetrahydrofolate + H2O = (6S)-5,6,7,8-tetrahydrofolate + formate + H(+)</text>
        <dbReference type="Rhea" id="RHEA:19833"/>
        <dbReference type="ChEBI" id="CHEBI:15377"/>
        <dbReference type="ChEBI" id="CHEBI:15378"/>
        <dbReference type="ChEBI" id="CHEBI:15740"/>
        <dbReference type="ChEBI" id="CHEBI:57453"/>
        <dbReference type="ChEBI" id="CHEBI:195366"/>
        <dbReference type="EC" id="3.5.1.10"/>
    </reaction>
</comment>
<keyword evidence="2 3" id="KW-0378">Hydrolase</keyword>
<name>A0A8J7QPQ0_9BACT</name>
<reference evidence="6" key="1">
    <citation type="submission" date="2021-03" db="EMBL/GenBank/DDBJ databases">
        <authorList>
            <person name="Wang G."/>
        </authorList>
    </citation>
    <scope>NUCLEOTIDE SEQUENCE</scope>
    <source>
        <strain evidence="6">KCTC 12899</strain>
    </source>
</reference>
<dbReference type="HAMAP" id="MF_01927">
    <property type="entry name" value="PurU"/>
    <property type="match status" value="1"/>
</dbReference>
<keyword evidence="1 3" id="KW-0554">One-carbon metabolism</keyword>
<dbReference type="GO" id="GO:0006189">
    <property type="term" value="P:'de novo' IMP biosynthetic process"/>
    <property type="evidence" value="ECO:0007669"/>
    <property type="project" value="UniProtKB-UniRule"/>
</dbReference>
<dbReference type="AlphaFoldDB" id="A0A8J7QPQ0"/>
<dbReference type="InterPro" id="IPR002376">
    <property type="entry name" value="Formyl_transf_N"/>
</dbReference>
<dbReference type="InterPro" id="IPR004810">
    <property type="entry name" value="PurU"/>
</dbReference>
<dbReference type="UniPathway" id="UPA00074">
    <property type="reaction ID" value="UER00170"/>
</dbReference>
<protein>
    <recommendedName>
        <fullName evidence="3 4">Formyltetrahydrofolate deformylase</fullName>
        <ecNumber evidence="3 4">3.5.1.10</ecNumber>
    </recommendedName>
    <alternativeName>
        <fullName evidence="3">Formyl-FH(4) hydrolase</fullName>
    </alternativeName>
</protein>
<dbReference type="InterPro" id="IPR036477">
    <property type="entry name" value="Formyl_transf_N_sf"/>
</dbReference>
<evidence type="ECO:0000313" key="7">
    <source>
        <dbReference type="Proteomes" id="UP000664417"/>
    </source>
</evidence>
<dbReference type="Proteomes" id="UP000664417">
    <property type="component" value="Unassembled WGS sequence"/>
</dbReference>
<gene>
    <name evidence="3 6" type="primary">purU</name>
    <name evidence="6" type="ORF">J3U88_28200</name>
</gene>
<dbReference type="Gene3D" id="3.30.70.260">
    <property type="match status" value="1"/>
</dbReference>
<dbReference type="PRINTS" id="PR01575">
    <property type="entry name" value="FFH4HYDRLASE"/>
</dbReference>
<dbReference type="Pfam" id="PF00551">
    <property type="entry name" value="Formyl_trans_N"/>
    <property type="match status" value="1"/>
</dbReference>
<feature type="domain" description="ACT" evidence="5">
    <location>
        <begin position="4"/>
        <end position="82"/>
    </location>
</feature>
<accession>A0A8J7QPQ0</accession>
<dbReference type="SUPFAM" id="SSF53328">
    <property type="entry name" value="Formyltransferase"/>
    <property type="match status" value="1"/>
</dbReference>
<dbReference type="NCBIfam" id="NF004684">
    <property type="entry name" value="PRK06027.1"/>
    <property type="match status" value="1"/>
</dbReference>
<comment type="similarity">
    <text evidence="3">Belongs to the PurU family.</text>
</comment>
<dbReference type="EC" id="3.5.1.10" evidence="3 4"/>
<keyword evidence="3" id="KW-0658">Purine biosynthesis</keyword>
<evidence type="ECO:0000259" key="5">
    <source>
        <dbReference type="PROSITE" id="PS51671"/>
    </source>
</evidence>